<dbReference type="Proteomes" id="UP000256661">
    <property type="component" value="Unassembled WGS sequence"/>
</dbReference>
<keyword evidence="3 5" id="KW-1133">Transmembrane helix</keyword>
<feature type="transmembrane region" description="Helical" evidence="5">
    <location>
        <begin position="45"/>
        <end position="67"/>
    </location>
</feature>
<sequence>MTGPPGPHQPPPGYQYQYGHGPHDQWYGYGPPGVPNGPSGDDTTWALMAYLGTLIVGFIAPLIVYFAKKNTSPFSRFHAAQSLNYGITVLIHMLVPLLVAIPLAIVADDPIWFLLAVPMVVFHAVAQWVFLILGTVKAGQGRYYRFPVWTCFRMIR</sequence>
<keyword evidence="2 5" id="KW-0812">Transmembrane</keyword>
<name>A0A3D9ST78_9ACTN</name>
<dbReference type="Pfam" id="PF09685">
    <property type="entry name" value="MamF_MmsF"/>
    <property type="match status" value="1"/>
</dbReference>
<accession>A0A3D9ST78</accession>
<dbReference type="AlphaFoldDB" id="A0A3D9ST78"/>
<feature type="transmembrane region" description="Helical" evidence="5">
    <location>
        <begin position="87"/>
        <end position="105"/>
    </location>
</feature>
<keyword evidence="7" id="KW-1185">Reference proteome</keyword>
<comment type="subcellular location">
    <subcellularLocation>
        <location evidence="1">Membrane</location>
        <topology evidence="1">Multi-pass membrane protein</topology>
    </subcellularLocation>
</comment>
<keyword evidence="4 5" id="KW-0472">Membrane</keyword>
<evidence type="ECO:0000256" key="2">
    <source>
        <dbReference type="ARBA" id="ARBA00022692"/>
    </source>
</evidence>
<proteinExistence type="predicted"/>
<evidence type="ECO:0000256" key="1">
    <source>
        <dbReference type="ARBA" id="ARBA00004141"/>
    </source>
</evidence>
<evidence type="ECO:0000313" key="7">
    <source>
        <dbReference type="Proteomes" id="UP000256661"/>
    </source>
</evidence>
<evidence type="ECO:0008006" key="8">
    <source>
        <dbReference type="Google" id="ProtNLM"/>
    </source>
</evidence>
<gene>
    <name evidence="6" type="ORF">DFJ69_4676</name>
</gene>
<evidence type="ECO:0000256" key="5">
    <source>
        <dbReference type="SAM" id="Phobius"/>
    </source>
</evidence>
<protein>
    <recommendedName>
        <fullName evidence="8">Tic20 family protein</fullName>
    </recommendedName>
</protein>
<evidence type="ECO:0000256" key="3">
    <source>
        <dbReference type="ARBA" id="ARBA00022989"/>
    </source>
</evidence>
<dbReference type="RefSeq" id="WP_116024519.1">
    <property type="nucleotide sequence ID" value="NZ_QTTT01000001.1"/>
</dbReference>
<dbReference type="OrthoDB" id="9808930at2"/>
<reference evidence="6 7" key="1">
    <citation type="submission" date="2018-08" db="EMBL/GenBank/DDBJ databases">
        <title>Sequencing the genomes of 1000 actinobacteria strains.</title>
        <authorList>
            <person name="Klenk H.-P."/>
        </authorList>
    </citation>
    <scope>NUCLEOTIDE SEQUENCE [LARGE SCALE GENOMIC DNA]</scope>
    <source>
        <strain evidence="6 7">DSM 43927</strain>
    </source>
</reference>
<dbReference type="InterPro" id="IPR019109">
    <property type="entry name" value="MamF_MmsF"/>
</dbReference>
<comment type="caution">
    <text evidence="6">The sequence shown here is derived from an EMBL/GenBank/DDBJ whole genome shotgun (WGS) entry which is preliminary data.</text>
</comment>
<evidence type="ECO:0000313" key="6">
    <source>
        <dbReference type="EMBL" id="REE99169.1"/>
    </source>
</evidence>
<dbReference type="EMBL" id="QTTT01000001">
    <property type="protein sequence ID" value="REE99169.1"/>
    <property type="molecule type" value="Genomic_DNA"/>
</dbReference>
<evidence type="ECO:0000256" key="4">
    <source>
        <dbReference type="ARBA" id="ARBA00023136"/>
    </source>
</evidence>
<organism evidence="6 7">
    <name type="scientific">Thermomonospora umbrina</name>
    <dbReference type="NCBI Taxonomy" id="111806"/>
    <lineage>
        <taxon>Bacteria</taxon>
        <taxon>Bacillati</taxon>
        <taxon>Actinomycetota</taxon>
        <taxon>Actinomycetes</taxon>
        <taxon>Streptosporangiales</taxon>
        <taxon>Thermomonosporaceae</taxon>
        <taxon>Thermomonospora</taxon>
    </lineage>
</organism>
<feature type="transmembrane region" description="Helical" evidence="5">
    <location>
        <begin position="111"/>
        <end position="136"/>
    </location>
</feature>